<proteinExistence type="predicted"/>
<evidence type="ECO:0000313" key="1">
    <source>
        <dbReference type="EMBL" id="KAK1387423.1"/>
    </source>
</evidence>
<evidence type="ECO:0000313" key="2">
    <source>
        <dbReference type="Proteomes" id="UP001237642"/>
    </source>
</evidence>
<dbReference type="Proteomes" id="UP001237642">
    <property type="component" value="Unassembled WGS sequence"/>
</dbReference>
<dbReference type="EMBL" id="JAUIZM010000004">
    <property type="protein sequence ID" value="KAK1387423.1"/>
    <property type="molecule type" value="Genomic_DNA"/>
</dbReference>
<accession>A0AAD8MXK1</accession>
<protein>
    <submittedName>
        <fullName evidence="1">Uncharacterized protein</fullName>
    </submittedName>
</protein>
<sequence length="174" mass="19988">MNWCKLVVDGLKDASLAWLEDPTTQYYTGSLMFLIFFYLDRVENEVVKIERKDTTFTGWSNFHVLQRNQVEIVNDSYGKGVIDAGAVNIQEKKDTREEIHVDDDLKENEPEVLNDMIEERNEETIVNGCCNNEFAKEAFKDISVATEIIEKAYQEPIVTADNDNESVQRVSIVV</sequence>
<reference evidence="1" key="1">
    <citation type="submission" date="2023-02" db="EMBL/GenBank/DDBJ databases">
        <title>Genome of toxic invasive species Heracleum sosnowskyi carries increased number of genes despite the absence of recent whole-genome duplications.</title>
        <authorList>
            <person name="Schelkunov M."/>
            <person name="Shtratnikova V."/>
            <person name="Makarenko M."/>
            <person name="Klepikova A."/>
            <person name="Omelchenko D."/>
            <person name="Novikova G."/>
            <person name="Obukhova E."/>
            <person name="Bogdanov V."/>
            <person name="Penin A."/>
            <person name="Logacheva M."/>
        </authorList>
    </citation>
    <scope>NUCLEOTIDE SEQUENCE</scope>
    <source>
        <strain evidence="1">Hsosn_3</strain>
        <tissue evidence="1">Leaf</tissue>
    </source>
</reference>
<dbReference type="AlphaFoldDB" id="A0AAD8MXK1"/>
<reference evidence="1" key="2">
    <citation type="submission" date="2023-05" db="EMBL/GenBank/DDBJ databases">
        <authorList>
            <person name="Schelkunov M.I."/>
        </authorList>
    </citation>
    <scope>NUCLEOTIDE SEQUENCE</scope>
    <source>
        <strain evidence="1">Hsosn_3</strain>
        <tissue evidence="1">Leaf</tissue>
    </source>
</reference>
<comment type="caution">
    <text evidence="1">The sequence shown here is derived from an EMBL/GenBank/DDBJ whole genome shotgun (WGS) entry which is preliminary data.</text>
</comment>
<gene>
    <name evidence="1" type="ORF">POM88_015601</name>
</gene>
<keyword evidence="2" id="KW-1185">Reference proteome</keyword>
<organism evidence="1 2">
    <name type="scientific">Heracleum sosnowskyi</name>
    <dbReference type="NCBI Taxonomy" id="360622"/>
    <lineage>
        <taxon>Eukaryota</taxon>
        <taxon>Viridiplantae</taxon>
        <taxon>Streptophyta</taxon>
        <taxon>Embryophyta</taxon>
        <taxon>Tracheophyta</taxon>
        <taxon>Spermatophyta</taxon>
        <taxon>Magnoliopsida</taxon>
        <taxon>eudicotyledons</taxon>
        <taxon>Gunneridae</taxon>
        <taxon>Pentapetalae</taxon>
        <taxon>asterids</taxon>
        <taxon>campanulids</taxon>
        <taxon>Apiales</taxon>
        <taxon>Apiaceae</taxon>
        <taxon>Apioideae</taxon>
        <taxon>apioid superclade</taxon>
        <taxon>Tordylieae</taxon>
        <taxon>Tordyliinae</taxon>
        <taxon>Heracleum</taxon>
    </lineage>
</organism>
<name>A0AAD8MXK1_9APIA</name>